<sequence>MKVSILLAFTLLSSFAFAAEKEKTVQKSGVQGDIVVNDSLQKLLDVPGVKPIYEECKKNNQAYSENIPTCIWDNVKNKPELKKMVMQTYADTNKSAPTEGRSPASSKTNMVTSAQVASIDYSSDPSVQALSEFYGKKLDEILDPDKALSAAEKDKNVIVTVDHRKFIDLYKSELGKTIINAFTSYCLDTDPKSCDKGLCLLREKMDEVKEDRDTNLKSIKSTTFDLASGTASSRKWTSCIFNVAQVCEGNAGDSGQTINSRSKQRACLITDYVKTARKNIQIADKQKEFYTSLEKEGTTQIASNMKIVTDGEKASSDSILKITKKEVEDSLKKPDEANLAEIDQCMDVDTKTIKNVEVCKKFLSTNKTANEVAFAELGMRQLAQEEMLTEELKDDEKVREYLKEEGFKDEEIQKLTASAESIEEIRSKILARFKNEKEAIIEEMRKKIETKTSSSDGKIDNQDISKLEKIRNDLASRTSDLSNLMQFNNIVSSYLETNDKKSGTNERNTASLFAEAKTMDGAEGKALQEQIKKADLKENKGNSTIDLNVNEINNSFIKYNSKLQEQQQKKN</sequence>
<keyword evidence="3" id="KW-1185">Reference proteome</keyword>
<feature type="signal peptide" evidence="1">
    <location>
        <begin position="1"/>
        <end position="18"/>
    </location>
</feature>
<dbReference type="RefSeq" id="WP_102243607.1">
    <property type="nucleotide sequence ID" value="NZ_CP025704.1"/>
</dbReference>
<reference evidence="2 3" key="1">
    <citation type="submission" date="2018-01" db="EMBL/GenBank/DDBJ databases">
        <title>Complete genome sequence of Bacteriovorax stolpii DSM12778.</title>
        <authorList>
            <person name="Tang B."/>
            <person name="Chang J."/>
        </authorList>
    </citation>
    <scope>NUCLEOTIDE SEQUENCE [LARGE SCALE GENOMIC DNA]</scope>
    <source>
        <strain evidence="2 3">DSM 12778</strain>
    </source>
</reference>
<name>A0A2K9NS15_BACTC</name>
<evidence type="ECO:0000256" key="1">
    <source>
        <dbReference type="SAM" id="SignalP"/>
    </source>
</evidence>
<organism evidence="2 3">
    <name type="scientific">Bacteriovorax stolpii</name>
    <name type="common">Bdellovibrio stolpii</name>
    <dbReference type="NCBI Taxonomy" id="960"/>
    <lineage>
        <taxon>Bacteria</taxon>
        <taxon>Pseudomonadati</taxon>
        <taxon>Bdellovibrionota</taxon>
        <taxon>Bacteriovoracia</taxon>
        <taxon>Bacteriovoracales</taxon>
        <taxon>Bacteriovoracaceae</taxon>
        <taxon>Bacteriovorax</taxon>
    </lineage>
</organism>
<dbReference type="Proteomes" id="UP000235584">
    <property type="component" value="Chromosome"/>
</dbReference>
<protein>
    <submittedName>
        <fullName evidence="2">Uncharacterized protein</fullName>
    </submittedName>
</protein>
<evidence type="ECO:0000313" key="3">
    <source>
        <dbReference type="Proteomes" id="UP000235584"/>
    </source>
</evidence>
<proteinExistence type="predicted"/>
<dbReference type="KEGG" id="bsto:C0V70_09405"/>
<gene>
    <name evidence="2" type="ORF">C0V70_09405</name>
</gene>
<accession>A0A2K9NS15</accession>
<evidence type="ECO:0000313" key="2">
    <source>
        <dbReference type="EMBL" id="AUN98316.1"/>
    </source>
</evidence>
<feature type="chain" id="PRO_5014778681" evidence="1">
    <location>
        <begin position="19"/>
        <end position="571"/>
    </location>
</feature>
<keyword evidence="1" id="KW-0732">Signal</keyword>
<dbReference type="AlphaFoldDB" id="A0A2K9NS15"/>
<dbReference type="OrthoDB" id="5287506at2"/>
<dbReference type="EMBL" id="CP025704">
    <property type="protein sequence ID" value="AUN98316.1"/>
    <property type="molecule type" value="Genomic_DNA"/>
</dbReference>